<accession>A0A829YGY6</accession>
<dbReference type="Proteomes" id="UP000445000">
    <property type="component" value="Unassembled WGS sequence"/>
</dbReference>
<feature type="chain" id="PRO_5032385871" description="AB hydrolase-1 domain-containing protein" evidence="1">
    <location>
        <begin position="25"/>
        <end position="307"/>
    </location>
</feature>
<dbReference type="InterPro" id="IPR029058">
    <property type="entry name" value="AB_hydrolase_fold"/>
</dbReference>
<reference evidence="4" key="1">
    <citation type="submission" date="2020-01" db="EMBL/GenBank/DDBJ databases">
        <title>'Steroidobacter agaridevorans' sp. nov., agar-degrading bacteria isolated from rhizosphere soils.</title>
        <authorList>
            <person name="Ikenaga M."/>
            <person name="Kataoka M."/>
            <person name="Murouchi A."/>
            <person name="Katsuragi S."/>
            <person name="Sakai M."/>
        </authorList>
    </citation>
    <scope>NUCLEOTIDE SEQUENCE [LARGE SCALE GENOMIC DNA]</scope>
    <source>
        <strain evidence="4">YU21-B</strain>
    </source>
</reference>
<organism evidence="3 4">
    <name type="scientific">Steroidobacter agaridevorans</name>
    <dbReference type="NCBI Taxonomy" id="2695856"/>
    <lineage>
        <taxon>Bacteria</taxon>
        <taxon>Pseudomonadati</taxon>
        <taxon>Pseudomonadota</taxon>
        <taxon>Gammaproteobacteria</taxon>
        <taxon>Steroidobacterales</taxon>
        <taxon>Steroidobacteraceae</taxon>
        <taxon>Steroidobacter</taxon>
    </lineage>
</organism>
<dbReference type="RefSeq" id="WP_161814392.1">
    <property type="nucleotide sequence ID" value="NZ_BLJN01000005.1"/>
</dbReference>
<evidence type="ECO:0000313" key="4">
    <source>
        <dbReference type="Proteomes" id="UP000445000"/>
    </source>
</evidence>
<name>A0A829YGY6_9GAMM</name>
<evidence type="ECO:0000259" key="2">
    <source>
        <dbReference type="Pfam" id="PF00561"/>
    </source>
</evidence>
<dbReference type="SUPFAM" id="SSF53474">
    <property type="entry name" value="alpha/beta-Hydrolases"/>
    <property type="match status" value="1"/>
</dbReference>
<keyword evidence="4" id="KW-1185">Reference proteome</keyword>
<sequence length="307" mass="32996">MYNLGTYRLIGLTLVALVPFCAHSQKQWDASAPSAEPVPGFASVDIGGRSLRYRCQGIGAPTVIVEPGGGVSVETVTTWNLPRGWPVIIRDVAKTTRVCAYDRAGLGRSDKATLPRTSLDVAKDLHVLLEKADIQPPYVIAGQSYGGMNARMFTHLYPDTVAGVVLVDSSHPDMYPEVAKVLPAPSPDDKNYALLKGWRDGPDLSGSREWVDLKKNAELVRATGSLGDRPLIVLSASPTWNDPYAPDDVEPLIKAVSQRLSADLATLSTNSKHIVASKAGHNIQADEPQLVTDAILDVVAQVRAKAK</sequence>
<keyword evidence="1" id="KW-0732">Signal</keyword>
<dbReference type="Gene3D" id="3.40.50.1820">
    <property type="entry name" value="alpha/beta hydrolase"/>
    <property type="match status" value="1"/>
</dbReference>
<feature type="domain" description="AB hydrolase-1" evidence="2">
    <location>
        <begin position="61"/>
        <end position="183"/>
    </location>
</feature>
<dbReference type="PANTHER" id="PTHR43798">
    <property type="entry name" value="MONOACYLGLYCEROL LIPASE"/>
    <property type="match status" value="1"/>
</dbReference>
<comment type="caution">
    <text evidence="3">The sequence shown here is derived from an EMBL/GenBank/DDBJ whole genome shotgun (WGS) entry which is preliminary data.</text>
</comment>
<evidence type="ECO:0000256" key="1">
    <source>
        <dbReference type="SAM" id="SignalP"/>
    </source>
</evidence>
<feature type="signal peptide" evidence="1">
    <location>
        <begin position="1"/>
        <end position="24"/>
    </location>
</feature>
<dbReference type="InterPro" id="IPR050266">
    <property type="entry name" value="AB_hydrolase_sf"/>
</dbReference>
<evidence type="ECO:0000313" key="3">
    <source>
        <dbReference type="EMBL" id="GFE82735.1"/>
    </source>
</evidence>
<dbReference type="GO" id="GO:0016020">
    <property type="term" value="C:membrane"/>
    <property type="evidence" value="ECO:0007669"/>
    <property type="project" value="TreeGrafter"/>
</dbReference>
<dbReference type="AlphaFoldDB" id="A0A829YGY6"/>
<proteinExistence type="predicted"/>
<dbReference type="Pfam" id="PF00561">
    <property type="entry name" value="Abhydrolase_1"/>
    <property type="match status" value="1"/>
</dbReference>
<dbReference type="InterPro" id="IPR000073">
    <property type="entry name" value="AB_hydrolase_1"/>
</dbReference>
<protein>
    <recommendedName>
        <fullName evidence="2">AB hydrolase-1 domain-containing protein</fullName>
    </recommendedName>
</protein>
<dbReference type="EMBL" id="BLJN01000005">
    <property type="protein sequence ID" value="GFE82735.1"/>
    <property type="molecule type" value="Genomic_DNA"/>
</dbReference>
<gene>
    <name evidence="3" type="ORF">GCM10011487_47350</name>
</gene>
<dbReference type="PANTHER" id="PTHR43798:SF33">
    <property type="entry name" value="HYDROLASE, PUTATIVE (AFU_ORTHOLOGUE AFUA_2G14860)-RELATED"/>
    <property type="match status" value="1"/>
</dbReference>